<dbReference type="PROSITE" id="PS51379">
    <property type="entry name" value="4FE4S_FER_2"/>
    <property type="match status" value="1"/>
</dbReference>
<dbReference type="InterPro" id="IPR017896">
    <property type="entry name" value="4Fe4S_Fe-S-bd"/>
</dbReference>
<dbReference type="GO" id="GO:0008616">
    <property type="term" value="P:tRNA queuosine(34) biosynthetic process"/>
    <property type="evidence" value="ECO:0007669"/>
    <property type="project" value="UniProtKB-KW"/>
</dbReference>
<reference evidence="10" key="1">
    <citation type="journal article" date="2020" name="mSystems">
        <title>Genome- and Community-Level Interaction Insights into Carbon Utilization and Element Cycling Functions of Hydrothermarchaeota in Hydrothermal Sediment.</title>
        <authorList>
            <person name="Zhou Z."/>
            <person name="Liu Y."/>
            <person name="Xu W."/>
            <person name="Pan J."/>
            <person name="Luo Z.H."/>
            <person name="Li M."/>
        </authorList>
    </citation>
    <scope>NUCLEOTIDE SEQUENCE [LARGE SCALE GENOMIC DNA]</scope>
    <source>
        <strain evidence="10">HyVt-570</strain>
    </source>
</reference>
<dbReference type="GO" id="GO:0051539">
    <property type="term" value="F:4 iron, 4 sulfur cluster binding"/>
    <property type="evidence" value="ECO:0007669"/>
    <property type="project" value="UniProtKB-KW"/>
</dbReference>
<evidence type="ECO:0000256" key="6">
    <source>
        <dbReference type="ARBA" id="ARBA00023002"/>
    </source>
</evidence>
<dbReference type="SUPFAM" id="SSF46548">
    <property type="entry name" value="alpha-helical ferredoxin"/>
    <property type="match status" value="1"/>
</dbReference>
<keyword evidence="5" id="KW-0671">Queuosine biosynthesis</keyword>
<organism evidence="10">
    <name type="scientific">Oceanithermus profundus</name>
    <dbReference type="NCBI Taxonomy" id="187137"/>
    <lineage>
        <taxon>Bacteria</taxon>
        <taxon>Thermotogati</taxon>
        <taxon>Deinococcota</taxon>
        <taxon>Deinococci</taxon>
        <taxon>Thermales</taxon>
        <taxon>Thermaceae</taxon>
        <taxon>Oceanithermus</taxon>
    </lineage>
</organism>
<dbReference type="Pfam" id="PF08331">
    <property type="entry name" value="QueG_DUF1730"/>
    <property type="match status" value="1"/>
</dbReference>
<keyword evidence="7" id="KW-0408">Iron</keyword>
<dbReference type="PANTHER" id="PTHR30002:SF4">
    <property type="entry name" value="EPOXYQUEUOSINE REDUCTASE"/>
    <property type="match status" value="1"/>
</dbReference>
<dbReference type="AlphaFoldDB" id="A0A7C4VBS8"/>
<feature type="domain" description="4Fe-4S ferredoxin-type" evidence="9">
    <location>
        <begin position="173"/>
        <end position="202"/>
    </location>
</feature>
<dbReference type="InterPro" id="IPR017900">
    <property type="entry name" value="4Fe4S_Fe_S_CS"/>
</dbReference>
<accession>A0A7C4VBS8</accession>
<dbReference type="Proteomes" id="UP000885759">
    <property type="component" value="Unassembled WGS sequence"/>
</dbReference>
<evidence type="ECO:0000256" key="2">
    <source>
        <dbReference type="ARBA" id="ARBA00022490"/>
    </source>
</evidence>
<dbReference type="InterPro" id="IPR013542">
    <property type="entry name" value="QueG_DUF1730"/>
</dbReference>
<gene>
    <name evidence="10" type="primary">queG</name>
    <name evidence="10" type="ORF">ENK37_00585</name>
</gene>
<dbReference type="Pfam" id="PF13484">
    <property type="entry name" value="Fer4_16"/>
    <property type="match status" value="1"/>
</dbReference>
<evidence type="ECO:0000256" key="3">
    <source>
        <dbReference type="ARBA" id="ARBA00022694"/>
    </source>
</evidence>
<evidence type="ECO:0000256" key="8">
    <source>
        <dbReference type="ARBA" id="ARBA00023014"/>
    </source>
</evidence>
<dbReference type="NCBIfam" id="TIGR00276">
    <property type="entry name" value="tRNA epoxyqueuosine(34) reductase QueG"/>
    <property type="match status" value="1"/>
</dbReference>
<protein>
    <submittedName>
        <fullName evidence="10">tRNA epoxyqueuosine(34) reductase QueG</fullName>
        <ecNumber evidence="10">1.17.99.6</ecNumber>
    </submittedName>
</protein>
<keyword evidence="1" id="KW-0004">4Fe-4S</keyword>
<evidence type="ECO:0000256" key="7">
    <source>
        <dbReference type="ARBA" id="ARBA00023004"/>
    </source>
</evidence>
<dbReference type="Gene3D" id="3.30.70.20">
    <property type="match status" value="1"/>
</dbReference>
<keyword evidence="3" id="KW-0819">tRNA processing</keyword>
<keyword evidence="4" id="KW-0479">Metal-binding</keyword>
<dbReference type="GO" id="GO:0046872">
    <property type="term" value="F:metal ion binding"/>
    <property type="evidence" value="ECO:0007669"/>
    <property type="project" value="UniProtKB-KW"/>
</dbReference>
<keyword evidence="2" id="KW-0963">Cytoplasm</keyword>
<dbReference type="EMBL" id="DRPZ01000016">
    <property type="protein sequence ID" value="HGY08543.1"/>
    <property type="molecule type" value="Genomic_DNA"/>
</dbReference>
<evidence type="ECO:0000256" key="4">
    <source>
        <dbReference type="ARBA" id="ARBA00022723"/>
    </source>
</evidence>
<comment type="caution">
    <text evidence="10">The sequence shown here is derived from an EMBL/GenBank/DDBJ whole genome shotgun (WGS) entry which is preliminary data.</text>
</comment>
<evidence type="ECO:0000259" key="9">
    <source>
        <dbReference type="PROSITE" id="PS51379"/>
    </source>
</evidence>
<keyword evidence="8" id="KW-0411">Iron-sulfur</keyword>
<dbReference type="GO" id="GO:0052693">
    <property type="term" value="F:epoxyqueuosine reductase activity"/>
    <property type="evidence" value="ECO:0007669"/>
    <property type="project" value="UniProtKB-EC"/>
</dbReference>
<dbReference type="PROSITE" id="PS00198">
    <property type="entry name" value="4FE4S_FER_1"/>
    <property type="match status" value="1"/>
</dbReference>
<dbReference type="InterPro" id="IPR004453">
    <property type="entry name" value="QueG"/>
</dbReference>
<dbReference type="EC" id="1.17.99.6" evidence="10"/>
<sequence length="364" mass="40096">MNPLAELIVAAEERGFEAHVAPAELPEARRRAFLAWLERGMHAGMTYMARNPEARLHPQRRFPWFKSALVLSLPYGYAPPPRPAGGLRRGRVARYAWVRDYHLRTEPHLRALEELCGRLGGTCRGYVDHGPVLETAYAEATGAGWIGRNGLWLQVRGGSYQHLAVLLTPWEAETPGPHPDRCGSCRACVAHCPTGAIVADGVVDARRCVSYWTIEHRGLVPLELWEGIGDWLFGCDDCQTVCPWNRFARAPKGLEPDPELAWPDLEAFFTLSNRAFARRYAGSTFVRSGRPRLARNALVVLTGRDPEALGGLLPRALADPSPLVRATAAAAAVRLGRPADAERTLAQLDDAGRAYVRQASEVFG</sequence>
<name>A0A7C4VBS8_9DEIN</name>
<evidence type="ECO:0000256" key="5">
    <source>
        <dbReference type="ARBA" id="ARBA00022785"/>
    </source>
</evidence>
<evidence type="ECO:0000256" key="1">
    <source>
        <dbReference type="ARBA" id="ARBA00022485"/>
    </source>
</evidence>
<keyword evidence="6 10" id="KW-0560">Oxidoreductase</keyword>
<evidence type="ECO:0000313" key="10">
    <source>
        <dbReference type="EMBL" id="HGY08543.1"/>
    </source>
</evidence>
<proteinExistence type="predicted"/>
<dbReference type="PANTHER" id="PTHR30002">
    <property type="entry name" value="EPOXYQUEUOSINE REDUCTASE"/>
    <property type="match status" value="1"/>
</dbReference>